<keyword evidence="2" id="KW-0645">Protease</keyword>
<accession>A0A382N818</accession>
<dbReference type="GO" id="GO:0046872">
    <property type="term" value="F:metal ion binding"/>
    <property type="evidence" value="ECO:0007669"/>
    <property type="project" value="UniProtKB-KW"/>
</dbReference>
<dbReference type="InterPro" id="IPR051156">
    <property type="entry name" value="Mito/Outer_Membr_Metalloprot"/>
</dbReference>
<evidence type="ECO:0000256" key="6">
    <source>
        <dbReference type="ARBA" id="ARBA00023049"/>
    </source>
</evidence>
<dbReference type="AlphaFoldDB" id="A0A382N818"/>
<dbReference type="PANTHER" id="PTHR22726:SF1">
    <property type="entry name" value="METALLOENDOPEPTIDASE OMA1, MITOCHONDRIAL"/>
    <property type="match status" value="1"/>
</dbReference>
<keyword evidence="6" id="KW-0482">Metalloprotease</keyword>
<comment type="cofactor">
    <cofactor evidence="1">
        <name>Zn(2+)</name>
        <dbReference type="ChEBI" id="CHEBI:29105"/>
    </cofactor>
</comment>
<dbReference type="EMBL" id="UINC01098097">
    <property type="protein sequence ID" value="SVC56347.1"/>
    <property type="molecule type" value="Genomic_DNA"/>
</dbReference>
<sequence length="222" mass="25236">MPEANQGDGLLLAKRALLKFLREHGGIHREQKVRDRVAAVGRRISLAAGLKEDSIRFFVLNDENVQAHFVFTGRVFINYGLYRELERDDELAAVLGHEVGHHVLLIKEGEKSCPWLRRRAEYVADTLSIEFLKKAGYDPKAILTVLERAVPRGLLFNEGDDFFYDLTVSRQLTRYRLNGIPKPGTPPSSHPLIFERIKEVKRQLGLRPVSGVIPNPKARVLH</sequence>
<dbReference type="CDD" id="cd07324">
    <property type="entry name" value="M48C_Oma1-like"/>
    <property type="match status" value="1"/>
</dbReference>
<dbReference type="Gene3D" id="3.30.2010.10">
    <property type="entry name" value="Metalloproteases ('zincins'), catalytic domain"/>
    <property type="match status" value="1"/>
</dbReference>
<dbReference type="GO" id="GO:0016020">
    <property type="term" value="C:membrane"/>
    <property type="evidence" value="ECO:0007669"/>
    <property type="project" value="TreeGrafter"/>
</dbReference>
<dbReference type="InterPro" id="IPR001915">
    <property type="entry name" value="Peptidase_M48"/>
</dbReference>
<keyword evidence="5" id="KW-0862">Zinc</keyword>
<dbReference type="PANTHER" id="PTHR22726">
    <property type="entry name" value="METALLOENDOPEPTIDASE OMA1"/>
    <property type="match status" value="1"/>
</dbReference>
<evidence type="ECO:0000259" key="7">
    <source>
        <dbReference type="Pfam" id="PF01435"/>
    </source>
</evidence>
<gene>
    <name evidence="8" type="ORF">METZ01_LOCUS309201</name>
</gene>
<evidence type="ECO:0000256" key="1">
    <source>
        <dbReference type="ARBA" id="ARBA00001947"/>
    </source>
</evidence>
<feature type="domain" description="Peptidase M48" evidence="7">
    <location>
        <begin position="115"/>
        <end position="202"/>
    </location>
</feature>
<protein>
    <recommendedName>
        <fullName evidence="7">Peptidase M48 domain-containing protein</fullName>
    </recommendedName>
</protein>
<dbReference type="Pfam" id="PF01435">
    <property type="entry name" value="Peptidase_M48"/>
    <property type="match status" value="2"/>
</dbReference>
<proteinExistence type="predicted"/>
<evidence type="ECO:0000256" key="3">
    <source>
        <dbReference type="ARBA" id="ARBA00022723"/>
    </source>
</evidence>
<feature type="domain" description="Peptidase M48" evidence="7">
    <location>
        <begin position="35"/>
        <end position="103"/>
    </location>
</feature>
<keyword evidence="4" id="KW-0378">Hydrolase</keyword>
<organism evidence="8">
    <name type="scientific">marine metagenome</name>
    <dbReference type="NCBI Taxonomy" id="408172"/>
    <lineage>
        <taxon>unclassified sequences</taxon>
        <taxon>metagenomes</taxon>
        <taxon>ecological metagenomes</taxon>
    </lineage>
</organism>
<keyword evidence="3" id="KW-0479">Metal-binding</keyword>
<dbReference type="GO" id="GO:0051603">
    <property type="term" value="P:proteolysis involved in protein catabolic process"/>
    <property type="evidence" value="ECO:0007669"/>
    <property type="project" value="TreeGrafter"/>
</dbReference>
<reference evidence="8" key="1">
    <citation type="submission" date="2018-05" db="EMBL/GenBank/DDBJ databases">
        <authorList>
            <person name="Lanie J.A."/>
            <person name="Ng W.-L."/>
            <person name="Kazmierczak K.M."/>
            <person name="Andrzejewski T.M."/>
            <person name="Davidsen T.M."/>
            <person name="Wayne K.J."/>
            <person name="Tettelin H."/>
            <person name="Glass J.I."/>
            <person name="Rusch D."/>
            <person name="Podicherti R."/>
            <person name="Tsui H.-C.T."/>
            <person name="Winkler M.E."/>
        </authorList>
    </citation>
    <scope>NUCLEOTIDE SEQUENCE</scope>
</reference>
<dbReference type="GO" id="GO:0004222">
    <property type="term" value="F:metalloendopeptidase activity"/>
    <property type="evidence" value="ECO:0007669"/>
    <property type="project" value="InterPro"/>
</dbReference>
<evidence type="ECO:0000313" key="8">
    <source>
        <dbReference type="EMBL" id="SVC56347.1"/>
    </source>
</evidence>
<evidence type="ECO:0000256" key="4">
    <source>
        <dbReference type="ARBA" id="ARBA00022801"/>
    </source>
</evidence>
<evidence type="ECO:0000256" key="2">
    <source>
        <dbReference type="ARBA" id="ARBA00022670"/>
    </source>
</evidence>
<name>A0A382N818_9ZZZZ</name>
<evidence type="ECO:0000256" key="5">
    <source>
        <dbReference type="ARBA" id="ARBA00022833"/>
    </source>
</evidence>